<proteinExistence type="predicted"/>
<keyword evidence="4 6" id="KW-1133">Transmembrane helix</keyword>
<evidence type="ECO:0000256" key="1">
    <source>
        <dbReference type="ARBA" id="ARBA00004651"/>
    </source>
</evidence>
<reference evidence="7 8" key="1">
    <citation type="submission" date="2019-03" db="EMBL/GenBank/DDBJ databases">
        <title>Genomic Encyclopedia of Type Strains, Phase IV (KMG-IV): sequencing the most valuable type-strain genomes for metagenomic binning, comparative biology and taxonomic classification.</title>
        <authorList>
            <person name="Goeker M."/>
        </authorList>
    </citation>
    <scope>NUCLEOTIDE SEQUENCE [LARGE SCALE GENOMIC DNA]</scope>
    <source>
        <strain evidence="7 8">DSM 13587</strain>
    </source>
</reference>
<dbReference type="PANTHER" id="PTHR39087">
    <property type="entry name" value="UPF0104 MEMBRANE PROTEIN MJ1595"/>
    <property type="match status" value="1"/>
</dbReference>
<evidence type="ECO:0000256" key="2">
    <source>
        <dbReference type="ARBA" id="ARBA00022475"/>
    </source>
</evidence>
<dbReference type="Pfam" id="PF03706">
    <property type="entry name" value="LPG_synthase_TM"/>
    <property type="match status" value="1"/>
</dbReference>
<feature type="transmembrane region" description="Helical" evidence="6">
    <location>
        <begin position="147"/>
        <end position="166"/>
    </location>
</feature>
<name>A0A4R3MVL2_9GAMM</name>
<feature type="transmembrane region" description="Helical" evidence="6">
    <location>
        <begin position="292"/>
        <end position="310"/>
    </location>
</feature>
<feature type="transmembrane region" description="Helical" evidence="6">
    <location>
        <begin position="37"/>
        <end position="57"/>
    </location>
</feature>
<comment type="subcellular location">
    <subcellularLocation>
        <location evidence="1">Cell membrane</location>
        <topology evidence="1">Multi-pass membrane protein</topology>
    </subcellularLocation>
</comment>
<evidence type="ECO:0000256" key="4">
    <source>
        <dbReference type="ARBA" id="ARBA00022989"/>
    </source>
</evidence>
<dbReference type="OrthoDB" id="9799911at2"/>
<feature type="transmembrane region" description="Helical" evidence="6">
    <location>
        <begin position="209"/>
        <end position="230"/>
    </location>
</feature>
<keyword evidence="2" id="KW-1003">Cell membrane</keyword>
<feature type="transmembrane region" description="Helical" evidence="6">
    <location>
        <begin position="267"/>
        <end position="286"/>
    </location>
</feature>
<feature type="transmembrane region" description="Helical" evidence="6">
    <location>
        <begin position="236"/>
        <end position="255"/>
    </location>
</feature>
<dbReference type="PANTHER" id="PTHR39087:SF2">
    <property type="entry name" value="UPF0104 MEMBRANE PROTEIN MJ1595"/>
    <property type="match status" value="1"/>
</dbReference>
<dbReference type="NCBIfam" id="TIGR00374">
    <property type="entry name" value="flippase-like domain"/>
    <property type="match status" value="1"/>
</dbReference>
<sequence>MMSRLARPLLVSVGFGIALYAGAMVYTDASVVADAAIRLGISGWALLLSLSLLNYLIRFARWHWYLHLFGKQIPWGRHLAYYVAGFAFTTTPGKAGEAVRSLYLNRHGVPWSQSLAVLFVERLLDLAAIAILAIAAAWSFASARWPVAVALIGVLAALALLHHPQLDRLLGRLTTRCNWPRLARGIRHLRALLRDSAQLLQPQLRHPGLLLGLIAWGAEGIGFFVILHALETPISLLSALGIYAAGILAGALSFIPGGLGSTEAVMVLLLGLAGVEMPTALAATLLCRLATLWFAVVLGLAALGWLELGGTQRHANL</sequence>
<dbReference type="Proteomes" id="UP000295717">
    <property type="component" value="Unassembled WGS sequence"/>
</dbReference>
<gene>
    <name evidence="7" type="ORF">EDC35_106142</name>
</gene>
<evidence type="ECO:0000256" key="3">
    <source>
        <dbReference type="ARBA" id="ARBA00022692"/>
    </source>
</evidence>
<evidence type="ECO:0000313" key="8">
    <source>
        <dbReference type="Proteomes" id="UP000295717"/>
    </source>
</evidence>
<evidence type="ECO:0000256" key="6">
    <source>
        <dbReference type="SAM" id="Phobius"/>
    </source>
</evidence>
<dbReference type="InterPro" id="IPR022791">
    <property type="entry name" value="L-PG_synthase/AglD"/>
</dbReference>
<accession>A0A4R3MVL2</accession>
<keyword evidence="8" id="KW-1185">Reference proteome</keyword>
<dbReference type="AlphaFoldDB" id="A0A4R3MVL2"/>
<keyword evidence="5 6" id="KW-0472">Membrane</keyword>
<organism evidence="7 8">
    <name type="scientific">Thiobaca trueperi</name>
    <dbReference type="NCBI Taxonomy" id="127458"/>
    <lineage>
        <taxon>Bacteria</taxon>
        <taxon>Pseudomonadati</taxon>
        <taxon>Pseudomonadota</taxon>
        <taxon>Gammaproteobacteria</taxon>
        <taxon>Chromatiales</taxon>
        <taxon>Chromatiaceae</taxon>
        <taxon>Thiobaca</taxon>
    </lineage>
</organism>
<keyword evidence="3 6" id="KW-0812">Transmembrane</keyword>
<evidence type="ECO:0000256" key="5">
    <source>
        <dbReference type="ARBA" id="ARBA00023136"/>
    </source>
</evidence>
<evidence type="ECO:0000313" key="7">
    <source>
        <dbReference type="EMBL" id="TCT20215.1"/>
    </source>
</evidence>
<feature type="transmembrane region" description="Helical" evidence="6">
    <location>
        <begin position="123"/>
        <end position="141"/>
    </location>
</feature>
<dbReference type="EMBL" id="SMAO01000006">
    <property type="protein sequence ID" value="TCT20215.1"/>
    <property type="molecule type" value="Genomic_DNA"/>
</dbReference>
<comment type="caution">
    <text evidence="7">The sequence shown here is derived from an EMBL/GenBank/DDBJ whole genome shotgun (WGS) entry which is preliminary data.</text>
</comment>
<dbReference type="RefSeq" id="WP_132977610.1">
    <property type="nucleotide sequence ID" value="NZ_SMAO01000006.1"/>
</dbReference>
<dbReference type="GO" id="GO:0005886">
    <property type="term" value="C:plasma membrane"/>
    <property type="evidence" value="ECO:0007669"/>
    <property type="project" value="UniProtKB-SubCell"/>
</dbReference>
<protein>
    <submittedName>
        <fullName evidence="7">Uncharacterized protein (TIRG00374 family)</fullName>
    </submittedName>
</protein>